<evidence type="ECO:0000313" key="8">
    <source>
        <dbReference type="Proteomes" id="UP001558652"/>
    </source>
</evidence>
<name>A0ABD0YWQ7_9HEMI</name>
<dbReference type="Pfam" id="PF04712">
    <property type="entry name" value="Radial_spoke"/>
    <property type="match status" value="1"/>
</dbReference>
<feature type="compositionally biased region" description="Acidic residues" evidence="6">
    <location>
        <begin position="515"/>
        <end position="524"/>
    </location>
</feature>
<evidence type="ECO:0000256" key="6">
    <source>
        <dbReference type="SAM" id="MobiDB-lite"/>
    </source>
</evidence>
<keyword evidence="2" id="KW-0963">Cytoplasm</keyword>
<evidence type="ECO:0000313" key="7">
    <source>
        <dbReference type="EMBL" id="KAL1140290.1"/>
    </source>
</evidence>
<comment type="subcellular location">
    <subcellularLocation>
        <location evidence="1">Cytoplasm</location>
        <location evidence="1">Cytoskeleton</location>
        <location evidence="1">Cilium axoneme</location>
    </subcellularLocation>
</comment>
<dbReference type="AlphaFoldDB" id="A0ABD0YWQ7"/>
<keyword evidence="8" id="KW-1185">Reference proteome</keyword>
<feature type="region of interest" description="Disordered" evidence="6">
    <location>
        <begin position="492"/>
        <end position="524"/>
    </location>
</feature>
<dbReference type="InterPro" id="IPR006802">
    <property type="entry name" value="Radial_spoke"/>
</dbReference>
<reference evidence="7 8" key="1">
    <citation type="submission" date="2024-07" db="EMBL/GenBank/DDBJ databases">
        <title>Chromosome-level genome assembly of the water stick insect Ranatra chinensis (Heteroptera: Nepidae).</title>
        <authorList>
            <person name="Liu X."/>
        </authorList>
    </citation>
    <scope>NUCLEOTIDE SEQUENCE [LARGE SCALE GENOMIC DNA]</scope>
    <source>
        <strain evidence="7">Cailab_2021Rc</strain>
        <tissue evidence="7">Muscle</tissue>
    </source>
</reference>
<gene>
    <name evidence="7" type="ORF">AAG570_000222</name>
</gene>
<evidence type="ECO:0000256" key="5">
    <source>
        <dbReference type="ARBA" id="ARBA00023273"/>
    </source>
</evidence>
<evidence type="ECO:0000256" key="2">
    <source>
        <dbReference type="ARBA" id="ARBA00022490"/>
    </source>
</evidence>
<evidence type="ECO:0000256" key="4">
    <source>
        <dbReference type="ARBA" id="ARBA00023212"/>
    </source>
</evidence>
<keyword evidence="3" id="KW-0969">Cilium</keyword>
<accession>A0ABD0YWQ7</accession>
<organism evidence="7 8">
    <name type="scientific">Ranatra chinensis</name>
    <dbReference type="NCBI Taxonomy" id="642074"/>
    <lineage>
        <taxon>Eukaryota</taxon>
        <taxon>Metazoa</taxon>
        <taxon>Ecdysozoa</taxon>
        <taxon>Arthropoda</taxon>
        <taxon>Hexapoda</taxon>
        <taxon>Insecta</taxon>
        <taxon>Pterygota</taxon>
        <taxon>Neoptera</taxon>
        <taxon>Paraneoptera</taxon>
        <taxon>Hemiptera</taxon>
        <taxon>Heteroptera</taxon>
        <taxon>Panheteroptera</taxon>
        <taxon>Nepomorpha</taxon>
        <taxon>Nepidae</taxon>
        <taxon>Ranatrinae</taxon>
        <taxon>Ranatra</taxon>
    </lineage>
</organism>
<dbReference type="Proteomes" id="UP001558652">
    <property type="component" value="Unassembled WGS sequence"/>
</dbReference>
<dbReference type="PANTHER" id="PTHR13159:SF0">
    <property type="entry name" value="RADIAL SPOKE HEAD 6 HOMOLOG A"/>
    <property type="match status" value="1"/>
</dbReference>
<keyword evidence="5" id="KW-0966">Cell projection</keyword>
<keyword evidence="4" id="KW-0206">Cytoskeleton</keyword>
<feature type="compositionally biased region" description="Basic and acidic residues" evidence="6">
    <location>
        <begin position="492"/>
        <end position="514"/>
    </location>
</feature>
<comment type="caution">
    <text evidence="7">The sequence shown here is derived from an EMBL/GenBank/DDBJ whole genome shotgun (WGS) entry which is preliminary data.</text>
</comment>
<evidence type="ECO:0000256" key="1">
    <source>
        <dbReference type="ARBA" id="ARBA00004430"/>
    </source>
</evidence>
<protein>
    <submittedName>
        <fullName evidence="7">Uncharacterized protein</fullName>
    </submittedName>
</protein>
<dbReference type="PANTHER" id="PTHR13159">
    <property type="entry name" value="RADIAL SPOKEHEAD-RELATED"/>
    <property type="match status" value="1"/>
</dbReference>
<evidence type="ECO:0000256" key="3">
    <source>
        <dbReference type="ARBA" id="ARBA00023069"/>
    </source>
</evidence>
<proteinExistence type="predicted"/>
<dbReference type="GO" id="GO:0005930">
    <property type="term" value="C:axoneme"/>
    <property type="evidence" value="ECO:0007669"/>
    <property type="project" value="UniProtKB-SubCell"/>
</dbReference>
<dbReference type="EMBL" id="JBFDAA010000001">
    <property type="protein sequence ID" value="KAL1140290.1"/>
    <property type="molecule type" value="Genomic_DNA"/>
</dbReference>
<sequence>MLSKIYLPGEGDEELELANTDYDLETSRLYHNMTSYMGVIKSTVPIPLEESGEGEELIIQFDAGEQLRCFEEAGIGLPKLEIFQINAAMLRLLRTEPISKIRFWGKIFGLKMDYYIVECELKDDEVRMRRAFLKQQLIQCKERCRASQVLQIMSKHLTWMPTFVEARNEEELKLAILLKRSKLKKYEVIPLPCIKPTREIPVPQERTGEGCNKKVYLVCNNPNGQWTMLPEVKPENIVAARKMKAFFSGDLSAPFVSWTGEGPETEMEYLRAQIARISAGTQISPLGFYSFSEGGEGEEEEAEEEGDEGANYRSYVMNSDFQPLPLRDLVEPTMSFWVHHTDHILKQGRVLWWNGKIPKDSGEGEGEEDKEGIEGGEGLEEVAAEAEIGPALLTPLSEDATLEGTPPWTARVSPKYLPQKFAILRSNLWPGAYAYASGRNFDNIYFGWGVKYQPYGFPMSCSPTVQKMYDIGPDVMEAVEPTLQMEEEWHYRNLKPEAPDDRLGGEGELKHGEGEIGEEEEEDD</sequence>